<proteinExistence type="predicted"/>
<reference evidence="3" key="1">
    <citation type="journal article" date="2019" name="Int. J. Syst. Evol. Microbiol.">
        <title>The Global Catalogue of Microorganisms (GCM) 10K type strain sequencing project: providing services to taxonomists for standard genome sequencing and annotation.</title>
        <authorList>
            <consortium name="The Broad Institute Genomics Platform"/>
            <consortium name="The Broad Institute Genome Sequencing Center for Infectious Disease"/>
            <person name="Wu L."/>
            <person name="Ma J."/>
        </authorList>
    </citation>
    <scope>NUCLEOTIDE SEQUENCE [LARGE SCALE GENOMIC DNA]</scope>
    <source>
        <strain evidence="3">CCM 8930</strain>
    </source>
</reference>
<dbReference type="PANTHER" id="PTHR37836:SF3">
    <property type="entry name" value="ENDOGLUCANASE"/>
    <property type="match status" value="1"/>
</dbReference>
<evidence type="ECO:0000313" key="2">
    <source>
        <dbReference type="EMBL" id="MFC6200347.1"/>
    </source>
</evidence>
<evidence type="ECO:0000313" key="3">
    <source>
        <dbReference type="Proteomes" id="UP001596171"/>
    </source>
</evidence>
<dbReference type="PANTHER" id="PTHR37836">
    <property type="entry name" value="LMO1036 PROTEIN"/>
    <property type="match status" value="1"/>
</dbReference>
<organism evidence="2 3">
    <name type="scientific">Lactiplantibacillus nangangensis</name>
    <dbReference type="NCBI Taxonomy" id="2559917"/>
    <lineage>
        <taxon>Bacteria</taxon>
        <taxon>Bacillati</taxon>
        <taxon>Bacillota</taxon>
        <taxon>Bacilli</taxon>
        <taxon>Lactobacillales</taxon>
        <taxon>Lactobacillaceae</taxon>
        <taxon>Lactiplantibacillus</taxon>
    </lineage>
</organism>
<dbReference type="InterPro" id="IPR017853">
    <property type="entry name" value="GH"/>
</dbReference>
<dbReference type="InterPro" id="IPR025277">
    <property type="entry name" value="Apiosidase-like_cat_dom"/>
</dbReference>
<keyword evidence="3" id="KW-1185">Reference proteome</keyword>
<dbReference type="Proteomes" id="UP001596171">
    <property type="component" value="Unassembled WGS sequence"/>
</dbReference>
<gene>
    <name evidence="2" type="ORF">ACFP1L_00385</name>
</gene>
<dbReference type="RefSeq" id="WP_171002320.1">
    <property type="nucleotide sequence ID" value="NZ_BJDI01000007.1"/>
</dbReference>
<feature type="domain" description="Apiosidase-like catalytic" evidence="1">
    <location>
        <begin position="13"/>
        <end position="344"/>
    </location>
</feature>
<accession>A0ABW1SGD7</accession>
<protein>
    <submittedName>
        <fullName evidence="2">DUF4038 domain-containing protein</fullName>
    </submittedName>
</protein>
<name>A0ABW1SGD7_9LACO</name>
<dbReference type="Pfam" id="PF13204">
    <property type="entry name" value="Apiosidase"/>
    <property type="match status" value="1"/>
</dbReference>
<evidence type="ECO:0000259" key="1">
    <source>
        <dbReference type="Pfam" id="PF13204"/>
    </source>
</evidence>
<dbReference type="SUPFAM" id="SSF51445">
    <property type="entry name" value="(Trans)glycosidases"/>
    <property type="match status" value="1"/>
</dbReference>
<dbReference type="Gene3D" id="3.20.20.80">
    <property type="entry name" value="Glycosidases"/>
    <property type="match status" value="1"/>
</dbReference>
<sequence>MATFTTKDNQIFKDDQPWFYFADTCWSAFTNINLSDWCAYLDKRQQQGFNAVQIDILRQWDASSSAQSFEPFAVSSRTADRYNYNYDQLNLDYFKHAGELLDEVIKRHMTPVLVLLWGNYVAETWMHQADFVTVPNNTMTLAQIKNYVQYATTYFKAYDPIYFVSGDVDFPTDPQQVNSIVTAYDQVLKTAKSVDSKSLYGFHINGENDHLPKVFLDQVDFFTYQSGHGAPGQATAYQIPRAMRAKGFTGPMFNAEPCYEAMPEMGAATPSRFNAKAVRQASWSSVLAGANAGITYGAHGIWSWHVTGANHIYGNGTMMPLDWHQALTLPGAQDVSLMVQLVSKVFAKPLQPLATVFPENPAIIAAETQLNGESLTVLYVPANVCLDLTPLKLAVIHSVRVLDLSTRTIYQPTMTGNQLNIMASQADSLVLIKA</sequence>
<comment type="caution">
    <text evidence="2">The sequence shown here is derived from an EMBL/GenBank/DDBJ whole genome shotgun (WGS) entry which is preliminary data.</text>
</comment>
<dbReference type="EMBL" id="JBHSSE010000002">
    <property type="protein sequence ID" value="MFC6200347.1"/>
    <property type="molecule type" value="Genomic_DNA"/>
</dbReference>